<feature type="modified residue" description="4-aspartylphosphate" evidence="4">
    <location>
        <position position="57"/>
    </location>
</feature>
<evidence type="ECO:0000313" key="6">
    <source>
        <dbReference type="EMBL" id="MFC6392525.1"/>
    </source>
</evidence>
<keyword evidence="2" id="KW-0805">Transcription regulation</keyword>
<dbReference type="InterPro" id="IPR011006">
    <property type="entry name" value="CheY-like_superfamily"/>
</dbReference>
<dbReference type="SMART" id="SM00448">
    <property type="entry name" value="REC"/>
    <property type="match status" value="2"/>
</dbReference>
<gene>
    <name evidence="6" type="ORF">ACFQDP_24795</name>
</gene>
<reference evidence="7" key="1">
    <citation type="journal article" date="2019" name="Int. J. Syst. Evol. Microbiol.">
        <title>The Global Catalogue of Microorganisms (GCM) 10K type strain sequencing project: providing services to taxonomists for standard genome sequencing and annotation.</title>
        <authorList>
            <consortium name="The Broad Institute Genomics Platform"/>
            <consortium name="The Broad Institute Genome Sequencing Center for Infectious Disease"/>
            <person name="Wu L."/>
            <person name="Ma J."/>
        </authorList>
    </citation>
    <scope>NUCLEOTIDE SEQUENCE [LARGE SCALE GENOMIC DNA]</scope>
    <source>
        <strain evidence="7">CCUG 36916</strain>
    </source>
</reference>
<evidence type="ECO:0000313" key="7">
    <source>
        <dbReference type="Proteomes" id="UP001596237"/>
    </source>
</evidence>
<comment type="caution">
    <text evidence="6">The sequence shown here is derived from an EMBL/GenBank/DDBJ whole genome shotgun (WGS) entry which is preliminary data.</text>
</comment>
<evidence type="ECO:0000256" key="2">
    <source>
        <dbReference type="ARBA" id="ARBA00023015"/>
    </source>
</evidence>
<feature type="domain" description="Response regulatory" evidence="5">
    <location>
        <begin position="6"/>
        <end position="122"/>
    </location>
</feature>
<dbReference type="PANTHER" id="PTHR44591">
    <property type="entry name" value="STRESS RESPONSE REGULATOR PROTEIN 1"/>
    <property type="match status" value="1"/>
</dbReference>
<proteinExistence type="predicted"/>
<comment type="caution">
    <text evidence="4">Lacks conserved residue(s) required for the propagation of feature annotation.</text>
</comment>
<organism evidence="6 7">
    <name type="scientific">Methylorubrum zatmanii</name>
    <dbReference type="NCBI Taxonomy" id="29429"/>
    <lineage>
        <taxon>Bacteria</taxon>
        <taxon>Pseudomonadati</taxon>
        <taxon>Pseudomonadota</taxon>
        <taxon>Alphaproteobacteria</taxon>
        <taxon>Hyphomicrobiales</taxon>
        <taxon>Methylobacteriaceae</taxon>
        <taxon>Methylorubrum</taxon>
    </lineage>
</organism>
<dbReference type="Gene3D" id="3.40.50.2300">
    <property type="match status" value="2"/>
</dbReference>
<dbReference type="Proteomes" id="UP001596237">
    <property type="component" value="Unassembled WGS sequence"/>
</dbReference>
<dbReference type="InterPro" id="IPR050595">
    <property type="entry name" value="Bact_response_regulator"/>
</dbReference>
<evidence type="ECO:0000259" key="5">
    <source>
        <dbReference type="PROSITE" id="PS50110"/>
    </source>
</evidence>
<dbReference type="PROSITE" id="PS50110">
    <property type="entry name" value="RESPONSE_REGULATORY"/>
    <property type="match status" value="2"/>
</dbReference>
<feature type="domain" description="Response regulatory" evidence="5">
    <location>
        <begin position="129"/>
        <end position="245"/>
    </location>
</feature>
<evidence type="ECO:0000256" key="4">
    <source>
        <dbReference type="PROSITE-ProRule" id="PRU00169"/>
    </source>
</evidence>
<dbReference type="EMBL" id="JBHSTT010000098">
    <property type="protein sequence ID" value="MFC6392525.1"/>
    <property type="molecule type" value="Genomic_DNA"/>
</dbReference>
<evidence type="ECO:0000256" key="3">
    <source>
        <dbReference type="ARBA" id="ARBA00023163"/>
    </source>
</evidence>
<accession>A0ABW1WZM6</accession>
<dbReference type="PANTHER" id="PTHR44591:SF3">
    <property type="entry name" value="RESPONSE REGULATORY DOMAIN-CONTAINING PROTEIN"/>
    <property type="match status" value="1"/>
</dbReference>
<name>A0ABW1WZM6_9HYPH</name>
<dbReference type="CDD" id="cd00156">
    <property type="entry name" value="REC"/>
    <property type="match status" value="2"/>
</dbReference>
<dbReference type="RefSeq" id="WP_192284986.1">
    <property type="nucleotide sequence ID" value="NZ_JBHSTT010000098.1"/>
</dbReference>
<keyword evidence="1 4" id="KW-0597">Phosphoprotein</keyword>
<dbReference type="SUPFAM" id="SSF52172">
    <property type="entry name" value="CheY-like"/>
    <property type="match status" value="2"/>
</dbReference>
<keyword evidence="3" id="KW-0804">Transcription</keyword>
<evidence type="ECO:0000256" key="1">
    <source>
        <dbReference type="ARBA" id="ARBA00022553"/>
    </source>
</evidence>
<sequence length="283" mass="31076">MTSSPTILVADPDEETRLTLMEAIRRLTPDASLVEAADGVALNRTLTSARIDVLFIDVLLPQTNGADIRRWREAGNPQGLVVLVTDMLAPQWPSIAMRIGAYDVMLKPLGDHHIIRILDASRILSRSLDLLIVDPGHTTRKLIRKLLGQSHFSFRISEVAGGSEAVRLIERQPIDLAIVEMGLPDYSALEVACRINDRHPAARILMTGTRIEAGVERQLATFGASGFLPKPFQFFDIDKAVHTSFGLWHPYLINALKRENLIAAEPPAALPVKGGPPERPGDP</sequence>
<dbReference type="Pfam" id="PF00072">
    <property type="entry name" value="Response_reg"/>
    <property type="match status" value="2"/>
</dbReference>
<keyword evidence="7" id="KW-1185">Reference proteome</keyword>
<dbReference type="InterPro" id="IPR001789">
    <property type="entry name" value="Sig_transdc_resp-reg_receiver"/>
</dbReference>
<protein>
    <submittedName>
        <fullName evidence="6">Response regulator</fullName>
    </submittedName>
</protein>